<dbReference type="Pfam" id="PF01098">
    <property type="entry name" value="FTSW_RODA_SPOVE"/>
    <property type="match status" value="1"/>
</dbReference>
<accession>A0A939BQQ1</accession>
<feature type="transmembrane region" description="Helical" evidence="6">
    <location>
        <begin position="157"/>
        <end position="173"/>
    </location>
</feature>
<evidence type="ECO:0000256" key="3">
    <source>
        <dbReference type="ARBA" id="ARBA00022960"/>
    </source>
</evidence>
<proteinExistence type="predicted"/>
<organism evidence="7 8">
    <name type="scientific">Brevibacillus fulvus</name>
    <dbReference type="NCBI Taxonomy" id="1125967"/>
    <lineage>
        <taxon>Bacteria</taxon>
        <taxon>Bacillati</taxon>
        <taxon>Bacillota</taxon>
        <taxon>Bacilli</taxon>
        <taxon>Bacillales</taxon>
        <taxon>Paenibacillaceae</taxon>
        <taxon>Brevibacillus</taxon>
    </lineage>
</organism>
<comment type="subcellular location">
    <subcellularLocation>
        <location evidence="1">Membrane</location>
        <topology evidence="1">Multi-pass membrane protein</topology>
    </subcellularLocation>
</comment>
<dbReference type="GO" id="GO:0015648">
    <property type="term" value="F:lipid-linked peptidoglycan transporter activity"/>
    <property type="evidence" value="ECO:0007669"/>
    <property type="project" value="TreeGrafter"/>
</dbReference>
<keyword evidence="4 6" id="KW-1133">Transmembrane helix</keyword>
<feature type="transmembrane region" description="Helical" evidence="6">
    <location>
        <begin position="9"/>
        <end position="29"/>
    </location>
</feature>
<dbReference type="Proteomes" id="UP000717624">
    <property type="component" value="Unassembled WGS sequence"/>
</dbReference>
<comment type="caution">
    <text evidence="7">The sequence shown here is derived from an EMBL/GenBank/DDBJ whole genome shotgun (WGS) entry which is preliminary data.</text>
</comment>
<dbReference type="PROSITE" id="PS00428">
    <property type="entry name" value="FTSW_RODA_SPOVE"/>
    <property type="match status" value="1"/>
</dbReference>
<keyword evidence="2 6" id="KW-0812">Transmembrane</keyword>
<dbReference type="EMBL" id="JAFBEB010000001">
    <property type="protein sequence ID" value="MBM7588767.1"/>
    <property type="molecule type" value="Genomic_DNA"/>
</dbReference>
<feature type="transmembrane region" description="Helical" evidence="6">
    <location>
        <begin position="68"/>
        <end position="86"/>
    </location>
</feature>
<dbReference type="PANTHER" id="PTHR30474">
    <property type="entry name" value="CELL CYCLE PROTEIN"/>
    <property type="match status" value="1"/>
</dbReference>
<keyword evidence="3" id="KW-0133">Cell shape</keyword>
<dbReference type="InterPro" id="IPR001182">
    <property type="entry name" value="FtsW/RodA"/>
</dbReference>
<reference evidence="7" key="1">
    <citation type="submission" date="2021-01" db="EMBL/GenBank/DDBJ databases">
        <title>Genomic Encyclopedia of Type Strains, Phase IV (KMG-IV): sequencing the most valuable type-strain genomes for metagenomic binning, comparative biology and taxonomic classification.</title>
        <authorList>
            <person name="Goeker M."/>
        </authorList>
    </citation>
    <scope>NUCLEOTIDE SEQUENCE</scope>
    <source>
        <strain evidence="7">DSM 25523</strain>
    </source>
</reference>
<dbReference type="PANTHER" id="PTHR30474:SF1">
    <property type="entry name" value="PEPTIDOGLYCAN GLYCOSYLTRANSFERASE MRDB"/>
    <property type="match status" value="1"/>
</dbReference>
<feature type="transmembrane region" description="Helical" evidence="6">
    <location>
        <begin position="276"/>
        <end position="296"/>
    </location>
</feature>
<evidence type="ECO:0000256" key="6">
    <source>
        <dbReference type="SAM" id="Phobius"/>
    </source>
</evidence>
<dbReference type="GO" id="GO:0005886">
    <property type="term" value="C:plasma membrane"/>
    <property type="evidence" value="ECO:0007669"/>
    <property type="project" value="TreeGrafter"/>
</dbReference>
<dbReference type="InterPro" id="IPR018365">
    <property type="entry name" value="Cell_cycle_FtsW-rel_CS"/>
</dbReference>
<feature type="transmembrane region" description="Helical" evidence="6">
    <location>
        <begin position="35"/>
        <end position="56"/>
    </location>
</feature>
<dbReference type="GO" id="GO:0051301">
    <property type="term" value="P:cell division"/>
    <property type="evidence" value="ECO:0007669"/>
    <property type="project" value="InterPro"/>
</dbReference>
<evidence type="ECO:0000256" key="2">
    <source>
        <dbReference type="ARBA" id="ARBA00022692"/>
    </source>
</evidence>
<dbReference type="RefSeq" id="WP_204516494.1">
    <property type="nucleotide sequence ID" value="NZ_BAABIN010000009.1"/>
</dbReference>
<dbReference type="GO" id="GO:0032153">
    <property type="term" value="C:cell division site"/>
    <property type="evidence" value="ECO:0007669"/>
    <property type="project" value="TreeGrafter"/>
</dbReference>
<feature type="transmembrane region" description="Helical" evidence="6">
    <location>
        <begin position="308"/>
        <end position="330"/>
    </location>
</feature>
<keyword evidence="8" id="KW-1185">Reference proteome</keyword>
<evidence type="ECO:0000256" key="5">
    <source>
        <dbReference type="ARBA" id="ARBA00023136"/>
    </source>
</evidence>
<evidence type="ECO:0000256" key="1">
    <source>
        <dbReference type="ARBA" id="ARBA00004141"/>
    </source>
</evidence>
<evidence type="ECO:0000256" key="4">
    <source>
        <dbReference type="ARBA" id="ARBA00022989"/>
    </source>
</evidence>
<dbReference type="AlphaFoldDB" id="A0A939BQQ1"/>
<protein>
    <submittedName>
        <fullName evidence="7">Rod shape determining protein RodA</fullName>
    </submittedName>
</protein>
<evidence type="ECO:0000313" key="7">
    <source>
        <dbReference type="EMBL" id="MBM7588767.1"/>
    </source>
</evidence>
<gene>
    <name evidence="7" type="ORF">JOD01_000353</name>
</gene>
<sequence>MEEKEQSDWLIYLSLTGLLLFGMITVFSATRATYGYYFVIRQCLWIVLGTLVAALVSKMDYRCMARYAHWFYLSGIVFLVSLFLLGKRVNGATSWLDLGFLRLQPSELTRLTTLFMLARVYEQKKGICQSWTELVQVGALLSIPTVLILLQPDLGMSLIYCSLLVCFFVLTQLPPKFHFALFAILILFFLLLGGLYLYTPELFFRLIRPHQWERLTSFLHPESDPLGSGFQYMQARKLVGSGQLGGMGMFYLLAAQGTKLPEQHTDFIFAVVAQEWGFIGASCLLLLYFLLLYRLIQWAMRTPDPFAAFFISGLVTMWSFQIFVNIGMNIGLSPITGLTLPFISYGGSSLLSNLIGFALAVCMRKPPPLWELEEKEAEELQRLSRQPIRNK</sequence>
<dbReference type="GO" id="GO:0008360">
    <property type="term" value="P:regulation of cell shape"/>
    <property type="evidence" value="ECO:0007669"/>
    <property type="project" value="UniProtKB-KW"/>
</dbReference>
<feature type="transmembrane region" description="Helical" evidence="6">
    <location>
        <begin position="342"/>
        <end position="362"/>
    </location>
</feature>
<feature type="transmembrane region" description="Helical" evidence="6">
    <location>
        <begin position="179"/>
        <end position="198"/>
    </location>
</feature>
<keyword evidence="5 6" id="KW-0472">Membrane</keyword>
<evidence type="ECO:0000313" key="8">
    <source>
        <dbReference type="Proteomes" id="UP000717624"/>
    </source>
</evidence>
<name>A0A939BQQ1_9BACL</name>